<dbReference type="EMBL" id="PDUG01000002">
    <property type="protein sequence ID" value="PIC43970.1"/>
    <property type="molecule type" value="Genomic_DNA"/>
</dbReference>
<feature type="chain" id="PRO_5013633588" description="Phlebovirus glycoprotein G2 fusion domain-containing protein" evidence="2">
    <location>
        <begin position="20"/>
        <end position="137"/>
    </location>
</feature>
<evidence type="ECO:0008006" key="5">
    <source>
        <dbReference type="Google" id="ProtNLM"/>
    </source>
</evidence>
<evidence type="ECO:0000313" key="3">
    <source>
        <dbReference type="EMBL" id="PIC43970.1"/>
    </source>
</evidence>
<dbReference type="Proteomes" id="UP000230233">
    <property type="component" value="Chromosome II"/>
</dbReference>
<reference evidence="4" key="1">
    <citation type="submission" date="2017-10" db="EMBL/GenBank/DDBJ databases">
        <title>Rapid genome shrinkage in a self-fertile nematode reveals novel sperm competition proteins.</title>
        <authorList>
            <person name="Yin D."/>
            <person name="Schwarz E.M."/>
            <person name="Thomas C.G."/>
            <person name="Felde R.L."/>
            <person name="Korf I.F."/>
            <person name="Cutter A.D."/>
            <person name="Schartner C.M."/>
            <person name="Ralston E.J."/>
            <person name="Meyer B.J."/>
            <person name="Haag E.S."/>
        </authorList>
    </citation>
    <scope>NUCLEOTIDE SEQUENCE [LARGE SCALE GENOMIC DNA]</scope>
    <source>
        <strain evidence="4">JU1422</strain>
    </source>
</reference>
<name>A0A2G5UWV1_9PELO</name>
<sequence length="137" mass="15066">MLLRFTLLLLLCISGTSNAPNPNCSSNSFCYNPTDSQKIILTKDGENLKLKLFDEKSEIQKLQLVQKNGKSVEIDCSAESGNSKNEENGAKSCEVNLKADQFEKNSKFPNFQKSKKSSRISPSPSISLIPNLPTPSP</sequence>
<feature type="signal peptide" evidence="2">
    <location>
        <begin position="1"/>
        <end position="19"/>
    </location>
</feature>
<organism evidence="3 4">
    <name type="scientific">Caenorhabditis nigoni</name>
    <dbReference type="NCBI Taxonomy" id="1611254"/>
    <lineage>
        <taxon>Eukaryota</taxon>
        <taxon>Metazoa</taxon>
        <taxon>Ecdysozoa</taxon>
        <taxon>Nematoda</taxon>
        <taxon>Chromadorea</taxon>
        <taxon>Rhabditida</taxon>
        <taxon>Rhabditina</taxon>
        <taxon>Rhabditomorpha</taxon>
        <taxon>Rhabditoidea</taxon>
        <taxon>Rhabditidae</taxon>
        <taxon>Peloderinae</taxon>
        <taxon>Caenorhabditis</taxon>
    </lineage>
</organism>
<protein>
    <recommendedName>
        <fullName evidence="5">Phlebovirus glycoprotein G2 fusion domain-containing protein</fullName>
    </recommendedName>
</protein>
<keyword evidence="2" id="KW-0732">Signal</keyword>
<feature type="compositionally biased region" description="Low complexity" evidence="1">
    <location>
        <begin position="119"/>
        <end position="131"/>
    </location>
</feature>
<evidence type="ECO:0000256" key="1">
    <source>
        <dbReference type="SAM" id="MobiDB-lite"/>
    </source>
</evidence>
<accession>A0A2G5UWV1</accession>
<comment type="caution">
    <text evidence="3">The sequence shown here is derived from an EMBL/GenBank/DDBJ whole genome shotgun (WGS) entry which is preliminary data.</text>
</comment>
<evidence type="ECO:0000313" key="4">
    <source>
        <dbReference type="Proteomes" id="UP000230233"/>
    </source>
</evidence>
<dbReference type="AlphaFoldDB" id="A0A2G5UWV1"/>
<proteinExistence type="predicted"/>
<evidence type="ECO:0000256" key="2">
    <source>
        <dbReference type="SAM" id="SignalP"/>
    </source>
</evidence>
<gene>
    <name evidence="3" type="primary">Cni-M03A1.3</name>
    <name evidence="3" type="synonym">Cnig_chr_II.g4503</name>
    <name evidence="3" type="ORF">B9Z55_004503</name>
</gene>
<dbReference type="OrthoDB" id="2419613at2759"/>
<feature type="region of interest" description="Disordered" evidence="1">
    <location>
        <begin position="104"/>
        <end position="137"/>
    </location>
</feature>
<keyword evidence="4" id="KW-1185">Reference proteome</keyword>